<dbReference type="EMBL" id="HBUE01216631">
    <property type="protein sequence ID" value="CAG6537290.1"/>
    <property type="molecule type" value="Transcribed_RNA"/>
</dbReference>
<proteinExistence type="predicted"/>
<sequence length="104" mass="12032">MMFKSVTWNYFAAVTRFYPRFHIRIFKMLLNLIKSCCNRLSSQIYNQLLFDLPETSRSKISLPFRCATNIELFWCLALDLSTAMQTLAQPESSGTQSVCSISFV</sequence>
<reference evidence="1" key="1">
    <citation type="submission" date="2021-05" db="EMBL/GenBank/DDBJ databases">
        <authorList>
            <person name="Alioto T."/>
            <person name="Alioto T."/>
            <person name="Gomez Garrido J."/>
        </authorList>
    </citation>
    <scope>NUCLEOTIDE SEQUENCE</scope>
</reference>
<evidence type="ECO:0000313" key="1">
    <source>
        <dbReference type="EMBL" id="CAG6589301.1"/>
    </source>
</evidence>
<dbReference type="EMBL" id="HBUE01323193">
    <property type="protein sequence ID" value="CAG6589301.1"/>
    <property type="molecule type" value="Transcribed_RNA"/>
</dbReference>
<protein>
    <submittedName>
        <fullName evidence="1">(northern house mosquito) hypothetical protein</fullName>
    </submittedName>
</protein>
<name>A0A8D8KG96_CULPI</name>
<accession>A0A8D8KG96</accession>
<organism evidence="1">
    <name type="scientific">Culex pipiens</name>
    <name type="common">House mosquito</name>
    <dbReference type="NCBI Taxonomy" id="7175"/>
    <lineage>
        <taxon>Eukaryota</taxon>
        <taxon>Metazoa</taxon>
        <taxon>Ecdysozoa</taxon>
        <taxon>Arthropoda</taxon>
        <taxon>Hexapoda</taxon>
        <taxon>Insecta</taxon>
        <taxon>Pterygota</taxon>
        <taxon>Neoptera</taxon>
        <taxon>Endopterygota</taxon>
        <taxon>Diptera</taxon>
        <taxon>Nematocera</taxon>
        <taxon>Culicoidea</taxon>
        <taxon>Culicidae</taxon>
        <taxon>Culicinae</taxon>
        <taxon>Culicini</taxon>
        <taxon>Culex</taxon>
        <taxon>Culex</taxon>
    </lineage>
</organism>
<dbReference type="AlphaFoldDB" id="A0A8D8KG96"/>